<reference evidence="2 3" key="1">
    <citation type="submission" date="2023-03" db="EMBL/GenBank/DDBJ databases">
        <title>Mating type loci evolution in Malassezia.</title>
        <authorList>
            <person name="Coelho M.A."/>
        </authorList>
    </citation>
    <scope>NUCLEOTIDE SEQUENCE [LARGE SCALE GENOMIC DNA]</scope>
    <source>
        <strain evidence="2 3">CBS 13387</strain>
    </source>
</reference>
<sequence length="488" mass="53639">MANMVVSAHMGLPYANQCDPHTGRPYDAASYAQPVYLCAPPPAPKPQAARTYCPPQFILQAYPYDAWYGSAPMMMPPPPPMPSWPPQPPAMPRVDAWGMYRAPVPAWPQPYAVPPQLSAYAGPAHPVHVPPPPAPLVPPVCPEQEPEAYDVVQSEVARPPVPLEKTAVVLSHFGAEAVWRTSAELVGLRRSATRSGARLSLHRETRSLSPESLPTDDCLSASSYSSHSMVEPVTPPNITPTLSEEAVSEPPLVSLPPSHDERSADLHRLVRAMGHMQQRPFPSLDQCTGRTGLPMSKSVTVALTPTTTPSRRARISMKREHAALLGEVNPAFRHFTHQVLTQTLVSPMTLLLALHYIHMLQGTMWPDDGSGDTHAGLSLLAQPISTTPFKLLTLGLMMANKFLDDHTFLNKTWHEITGIPLDELNRMESFFLCRTQFHLAVSDSAWRQHLQAVRADMYAYEKQAGHEDSKMVSTLDQMLAAQVSGLCI</sequence>
<evidence type="ECO:0000313" key="3">
    <source>
        <dbReference type="Proteomes" id="UP001217582"/>
    </source>
</evidence>
<keyword evidence="3" id="KW-1185">Reference proteome</keyword>
<dbReference type="GO" id="GO:0000307">
    <property type="term" value="C:cyclin-dependent protein kinase holoenzyme complex"/>
    <property type="evidence" value="ECO:0007669"/>
    <property type="project" value="TreeGrafter"/>
</dbReference>
<dbReference type="GO" id="GO:0016538">
    <property type="term" value="F:cyclin-dependent protein serine/threonine kinase regulator activity"/>
    <property type="evidence" value="ECO:0007669"/>
    <property type="project" value="TreeGrafter"/>
</dbReference>
<dbReference type="InterPro" id="IPR013922">
    <property type="entry name" value="Cyclin_PHO80-like"/>
</dbReference>
<name>A0AAJ6CNR6_9BASI</name>
<protein>
    <submittedName>
        <fullName evidence="2">Uncharacterized protein</fullName>
    </submittedName>
</protein>
<dbReference type="GO" id="GO:0019901">
    <property type="term" value="F:protein kinase binding"/>
    <property type="evidence" value="ECO:0007669"/>
    <property type="project" value="InterPro"/>
</dbReference>
<evidence type="ECO:0000256" key="1">
    <source>
        <dbReference type="SAM" id="MobiDB-lite"/>
    </source>
</evidence>
<dbReference type="EMBL" id="CP119921">
    <property type="protein sequence ID" value="WFD16928.1"/>
    <property type="molecule type" value="Genomic_DNA"/>
</dbReference>
<feature type="region of interest" description="Disordered" evidence="1">
    <location>
        <begin position="192"/>
        <end position="260"/>
    </location>
</feature>
<proteinExistence type="predicted"/>
<dbReference type="PANTHER" id="PTHR15615">
    <property type="match status" value="1"/>
</dbReference>
<dbReference type="PANTHER" id="PTHR15615:SF27">
    <property type="entry name" value="PHO85 CYCLIN CLG1"/>
    <property type="match status" value="1"/>
</dbReference>
<dbReference type="GO" id="GO:0005634">
    <property type="term" value="C:nucleus"/>
    <property type="evidence" value="ECO:0007669"/>
    <property type="project" value="TreeGrafter"/>
</dbReference>
<evidence type="ECO:0000313" key="2">
    <source>
        <dbReference type="EMBL" id="WFD16928.1"/>
    </source>
</evidence>
<dbReference type="CDD" id="cd20557">
    <property type="entry name" value="CYCLIN_ScPCL1-like"/>
    <property type="match status" value="1"/>
</dbReference>
<gene>
    <name evidence="2" type="ORF">MARU1_002972</name>
</gene>
<organism evidence="2 3">
    <name type="scientific">Malassezia arunalokei</name>
    <dbReference type="NCBI Taxonomy" id="1514897"/>
    <lineage>
        <taxon>Eukaryota</taxon>
        <taxon>Fungi</taxon>
        <taxon>Dikarya</taxon>
        <taxon>Basidiomycota</taxon>
        <taxon>Ustilaginomycotina</taxon>
        <taxon>Malasseziomycetes</taxon>
        <taxon>Malasseziales</taxon>
        <taxon>Malasseziaceae</taxon>
        <taxon>Malassezia</taxon>
    </lineage>
</organism>
<dbReference type="AlphaFoldDB" id="A0AAJ6CNR6"/>
<dbReference type="Pfam" id="PF08613">
    <property type="entry name" value="Cyclin"/>
    <property type="match status" value="1"/>
</dbReference>
<accession>A0AAJ6CNR6</accession>
<dbReference type="Proteomes" id="UP001217582">
    <property type="component" value="Chromosome 6"/>
</dbReference>
<dbReference type="Gene3D" id="1.10.472.10">
    <property type="entry name" value="Cyclin-like"/>
    <property type="match status" value="1"/>
</dbReference>
<feature type="compositionally biased region" description="Low complexity" evidence="1">
    <location>
        <begin position="248"/>
        <end position="257"/>
    </location>
</feature>